<dbReference type="SUPFAM" id="SSF48403">
    <property type="entry name" value="Ankyrin repeat"/>
    <property type="match status" value="1"/>
</dbReference>
<evidence type="ECO:0000256" key="2">
    <source>
        <dbReference type="ARBA" id="ARBA00022448"/>
    </source>
</evidence>
<gene>
    <name evidence="12" type="primary">strp</name>
</gene>
<feature type="domain" description="Transient receptor ion channel" evidence="11">
    <location>
        <begin position="155"/>
        <end position="217"/>
    </location>
</feature>
<evidence type="ECO:0000256" key="5">
    <source>
        <dbReference type="ARBA" id="ARBA00022989"/>
    </source>
</evidence>
<dbReference type="EMBL" id="AJ223320">
    <property type="protein sequence ID" value="CAA11261.1"/>
    <property type="molecule type" value="mRNA"/>
</dbReference>
<feature type="transmembrane region" description="Helical" evidence="10">
    <location>
        <begin position="603"/>
        <end position="624"/>
    </location>
</feature>
<feature type="transmembrane region" description="Helical" evidence="10">
    <location>
        <begin position="517"/>
        <end position="543"/>
    </location>
</feature>
<protein>
    <submittedName>
        <fullName evidence="12">Trp-like protein</fullName>
    </submittedName>
</protein>
<keyword evidence="4" id="KW-0677">Repeat</keyword>
<keyword evidence="5 10" id="KW-1133">Transmembrane helix</keyword>
<keyword evidence="6" id="KW-0040">ANK repeat</keyword>
<feature type="transmembrane region" description="Helical" evidence="10">
    <location>
        <begin position="476"/>
        <end position="497"/>
    </location>
</feature>
<dbReference type="InterPro" id="IPR002153">
    <property type="entry name" value="TRPC_channel"/>
</dbReference>
<dbReference type="NCBIfam" id="TIGR00870">
    <property type="entry name" value="trp"/>
    <property type="match status" value="1"/>
</dbReference>
<dbReference type="GO" id="GO:0070679">
    <property type="term" value="F:inositol 1,4,5 trisphosphate binding"/>
    <property type="evidence" value="ECO:0007669"/>
    <property type="project" value="TreeGrafter"/>
</dbReference>
<dbReference type="GO" id="GO:0034703">
    <property type="term" value="C:cation channel complex"/>
    <property type="evidence" value="ECO:0007669"/>
    <property type="project" value="TreeGrafter"/>
</dbReference>
<dbReference type="AlphaFoldDB" id="O46129"/>
<proteinExistence type="evidence at transcript level"/>
<dbReference type="Pfam" id="PF00520">
    <property type="entry name" value="Ion_trans"/>
    <property type="match status" value="1"/>
</dbReference>
<feature type="transmembrane region" description="Helical" evidence="10">
    <location>
        <begin position="388"/>
        <end position="408"/>
    </location>
</feature>
<feature type="transmembrane region" description="Helical" evidence="10">
    <location>
        <begin position="350"/>
        <end position="367"/>
    </location>
</feature>
<evidence type="ECO:0000256" key="8">
    <source>
        <dbReference type="ARBA" id="ARBA00023136"/>
    </source>
</evidence>
<dbReference type="Pfam" id="PF08344">
    <property type="entry name" value="TRP_2"/>
    <property type="match status" value="1"/>
</dbReference>
<dbReference type="Gene3D" id="1.25.40.20">
    <property type="entry name" value="Ankyrin repeat-containing domain"/>
    <property type="match status" value="1"/>
</dbReference>
<evidence type="ECO:0000256" key="9">
    <source>
        <dbReference type="ARBA" id="ARBA00023303"/>
    </source>
</evidence>
<evidence type="ECO:0000256" key="6">
    <source>
        <dbReference type="ARBA" id="ARBA00023043"/>
    </source>
</evidence>
<dbReference type="InterPro" id="IPR036770">
    <property type="entry name" value="Ankyrin_rpt-contain_sf"/>
</dbReference>
<dbReference type="InterPro" id="IPR013555">
    <property type="entry name" value="TRP_dom"/>
</dbReference>
<dbReference type="GO" id="GO:0005886">
    <property type="term" value="C:plasma membrane"/>
    <property type="evidence" value="ECO:0007669"/>
    <property type="project" value="TreeGrafter"/>
</dbReference>
<comment type="subcellular location">
    <subcellularLocation>
        <location evidence="1">Membrane</location>
        <topology evidence="1">Multi-pass membrane protein</topology>
    </subcellularLocation>
</comment>
<keyword evidence="9" id="KW-0407">Ion channel</keyword>
<feature type="transmembrane region" description="Helical" evidence="10">
    <location>
        <begin position="564"/>
        <end position="583"/>
    </location>
</feature>
<feature type="transmembrane region" description="Helical" evidence="10">
    <location>
        <begin position="428"/>
        <end position="449"/>
    </location>
</feature>
<keyword evidence="2" id="KW-0813">Transport</keyword>
<keyword evidence="3 10" id="KW-0812">Transmembrane</keyword>
<feature type="transmembrane region" description="Helical" evidence="10">
    <location>
        <begin position="310"/>
        <end position="330"/>
    </location>
</feature>
<accession>O46129</accession>
<dbReference type="InterPro" id="IPR002110">
    <property type="entry name" value="Ankyrin_rpt"/>
</dbReference>
<dbReference type="GO" id="GO:0051480">
    <property type="term" value="P:regulation of cytosolic calcium ion concentration"/>
    <property type="evidence" value="ECO:0007669"/>
    <property type="project" value="TreeGrafter"/>
</dbReference>
<dbReference type="SMART" id="SM01420">
    <property type="entry name" value="TRP_2"/>
    <property type="match status" value="1"/>
</dbReference>
<name>O46129_LOLFO</name>
<dbReference type="PANTHER" id="PTHR10117">
    <property type="entry name" value="TRANSIENT RECEPTOR POTENTIAL CHANNEL"/>
    <property type="match status" value="1"/>
</dbReference>
<dbReference type="Gene3D" id="1.10.287.70">
    <property type="match status" value="1"/>
</dbReference>
<evidence type="ECO:0000256" key="7">
    <source>
        <dbReference type="ARBA" id="ARBA00023065"/>
    </source>
</evidence>
<organism evidence="12">
    <name type="scientific">Loligo forbesii</name>
    <name type="common">Veined squid</name>
    <dbReference type="NCBI Taxonomy" id="6618"/>
    <lineage>
        <taxon>Eukaryota</taxon>
        <taxon>Metazoa</taxon>
        <taxon>Spiralia</taxon>
        <taxon>Lophotrochozoa</taxon>
        <taxon>Mollusca</taxon>
        <taxon>Cephalopoda</taxon>
        <taxon>Coleoidea</taxon>
        <taxon>Decapodiformes</taxon>
        <taxon>Myopsida</taxon>
        <taxon>Loliginidae</taxon>
        <taxon>Loligo</taxon>
    </lineage>
</organism>
<evidence type="ECO:0000256" key="3">
    <source>
        <dbReference type="ARBA" id="ARBA00022692"/>
    </source>
</evidence>
<keyword evidence="8 10" id="KW-0472">Membrane</keyword>
<reference evidence="12" key="1">
    <citation type="journal article" date="1996" name="J. Neurochem.">
        <title>Isolation, cloning, and characterisation of a trp homologue from squid (Loligo forbesi) photoreceptor membranes.</title>
        <authorList>
            <person name="Monk P.D."/>
            <person name="Carne A."/>
            <person name="Liu S.H."/>
            <person name="Ford J.W."/>
        </authorList>
    </citation>
    <scope>NUCLEOTIDE SEQUENCE</scope>
</reference>
<dbReference type="SMART" id="SM00248">
    <property type="entry name" value="ANK"/>
    <property type="match status" value="2"/>
</dbReference>
<dbReference type="PRINTS" id="PR01097">
    <property type="entry name" value="TRNSRECEPTRP"/>
</dbReference>
<reference evidence="12" key="2">
    <citation type="submission" date="1998-02" db="EMBL/GenBank/DDBJ databases">
        <authorList>
            <person name="Ford J.W."/>
        </authorList>
    </citation>
    <scope>NUCLEOTIDE SEQUENCE</scope>
</reference>
<evidence type="ECO:0000313" key="12">
    <source>
        <dbReference type="EMBL" id="CAA11261.1"/>
    </source>
</evidence>
<keyword evidence="7" id="KW-0406">Ion transport</keyword>
<evidence type="ECO:0000256" key="1">
    <source>
        <dbReference type="ARBA" id="ARBA00004141"/>
    </source>
</evidence>
<evidence type="ECO:0000256" key="10">
    <source>
        <dbReference type="SAM" id="Phobius"/>
    </source>
</evidence>
<evidence type="ECO:0000256" key="4">
    <source>
        <dbReference type="ARBA" id="ARBA00022737"/>
    </source>
</evidence>
<dbReference type="InterPro" id="IPR005821">
    <property type="entry name" value="Ion_trans_dom"/>
</dbReference>
<sequence length="803" mass="92597">MSKKPPRKRDLNNEERQFLGAVARGDVGSVKQALAEAEERFIDISCKDSLGRSSLVIAIENENDDLVSLLLNYDVDLEDSLLHAIREEYVVAVEMILTHQLKKFGEDYLQIEFKSNTFTADITPIILAGHIDNYEIIKMLLDRGYRIPKPHDLTCHCDDCLRGSLVDVLGHSRARINAYRALASPSLIALSSKDPILTAFELSWELRNLSEMENEFRAEYEELGITCQNFAVDLLEQIRGSKELEVILNHDCRSPDQDEEKELKKLSRLKLAIKYKQKKFVAHPNCQQLLAAKWYEGLGNFRRKPILKQLTVAFGILFGFPILSGIYMIAPHSKFGKLCRKPFIKFLLHSASYLSFLVLLILVSQRIENPFFFLFPMKEEKKISELRGSPATIVELMILGYVIGLIWSEIKQIWMQGALEYIHDMWNIMDLVTNSLYMATFTLRLLAWLQVRRERAELNPYAFEERKHWDAYDPNLIAEALFAGANIFSSLKLIYIFTVNAHLGPLQISLGRMVSDIVKFISVYFLVLFSFACGLNHLYWYYAALRAEECEAGITHSCDIKYRSFANLFEILQSLYWAVYGLVDLEHAHLDEPHKLTELIGKLMFGSYSMIAIIILLNLLIAMMSNSYQLIYSQADEEWKFARSRLWISYFAEGATVPPPFNIIPSPKSFTNMMTLFKSLILSHTAEQKQAKWTNVRSTVKNINKREIRYQYVIRNLISRYIMNKQRPQKDEMVSQDDINELKQDISTFRFELLTILSDNGFETPTVHQAKTSSRLDRMWKNLSAATEGQTETLMEEAGLDEE</sequence>
<dbReference type="GO" id="GO:0015279">
    <property type="term" value="F:store-operated calcium channel activity"/>
    <property type="evidence" value="ECO:0007669"/>
    <property type="project" value="TreeGrafter"/>
</dbReference>
<evidence type="ECO:0000259" key="11">
    <source>
        <dbReference type="SMART" id="SM01420"/>
    </source>
</evidence>
<dbReference type="PANTHER" id="PTHR10117:SF54">
    <property type="entry name" value="TRANSIENT RECEPTOR POTENTIAL-GAMMA PROTEIN"/>
    <property type="match status" value="1"/>
</dbReference>